<evidence type="ECO:0008006" key="3">
    <source>
        <dbReference type="Google" id="ProtNLM"/>
    </source>
</evidence>
<organism evidence="1 2">
    <name type="scientific">Leptospira meyeri</name>
    <dbReference type="NCBI Taxonomy" id="29508"/>
    <lineage>
        <taxon>Bacteria</taxon>
        <taxon>Pseudomonadati</taxon>
        <taxon>Spirochaetota</taxon>
        <taxon>Spirochaetia</taxon>
        <taxon>Leptospirales</taxon>
        <taxon>Leptospiraceae</taxon>
        <taxon>Leptospira</taxon>
    </lineage>
</organism>
<accession>A0A4R8MMV4</accession>
<dbReference type="GeneID" id="79829274"/>
<dbReference type="AlphaFoldDB" id="A0A4R8MMV4"/>
<dbReference type="RefSeq" id="WP_166669664.1">
    <property type="nucleotide sequence ID" value="NZ_SORO01000002.1"/>
</dbReference>
<protein>
    <recommendedName>
        <fullName evidence="3">Lipoprotein</fullName>
    </recommendedName>
</protein>
<sequence length="67" mass="8367">MRRITFVLLFSFFSCAQLSREEQFQAECEKNTEKKLCIYAAYFRKTYNRREYRAKQFSLDWEYRTLL</sequence>
<gene>
    <name evidence="1" type="ORF">CLV96_3022</name>
</gene>
<dbReference type="PROSITE" id="PS51257">
    <property type="entry name" value="PROKAR_LIPOPROTEIN"/>
    <property type="match status" value="1"/>
</dbReference>
<dbReference type="Proteomes" id="UP000294684">
    <property type="component" value="Unassembled WGS sequence"/>
</dbReference>
<dbReference type="EMBL" id="SORO01000002">
    <property type="protein sequence ID" value="TDY68508.1"/>
    <property type="molecule type" value="Genomic_DNA"/>
</dbReference>
<name>A0A4R8MMV4_LEPME</name>
<proteinExistence type="predicted"/>
<reference evidence="1 2" key="1">
    <citation type="submission" date="2019-03" db="EMBL/GenBank/DDBJ databases">
        <title>Genomic Encyclopedia of Archaeal and Bacterial Type Strains, Phase II (KMG-II): from individual species to whole genera.</title>
        <authorList>
            <person name="Goeker M."/>
        </authorList>
    </citation>
    <scope>NUCLEOTIDE SEQUENCE [LARGE SCALE GENOMIC DNA]</scope>
    <source>
        <strain evidence="1 2">DSM 21537</strain>
    </source>
</reference>
<keyword evidence="2" id="KW-1185">Reference proteome</keyword>
<comment type="caution">
    <text evidence="1">The sequence shown here is derived from an EMBL/GenBank/DDBJ whole genome shotgun (WGS) entry which is preliminary data.</text>
</comment>
<evidence type="ECO:0000313" key="2">
    <source>
        <dbReference type="Proteomes" id="UP000294684"/>
    </source>
</evidence>
<evidence type="ECO:0000313" key="1">
    <source>
        <dbReference type="EMBL" id="TDY68508.1"/>
    </source>
</evidence>